<evidence type="ECO:0008006" key="4">
    <source>
        <dbReference type="Google" id="ProtNLM"/>
    </source>
</evidence>
<dbReference type="Proteomes" id="UP000182124">
    <property type="component" value="Unassembled WGS sequence"/>
</dbReference>
<dbReference type="eggNOG" id="ENOG502ZVU7">
    <property type="taxonomic scope" value="Bacteria"/>
</dbReference>
<accession>A0A1G4VA06</accession>
<dbReference type="EMBL" id="FMTY01000001">
    <property type="protein sequence ID" value="SCX03516.1"/>
    <property type="molecule type" value="Genomic_DNA"/>
</dbReference>
<reference evidence="2 3" key="1">
    <citation type="submission" date="2016-10" db="EMBL/GenBank/DDBJ databases">
        <authorList>
            <person name="de Groot N.N."/>
        </authorList>
    </citation>
    <scope>NUCLEOTIDE SEQUENCE [LARGE SCALE GENOMIC DNA]</scope>
    <source>
        <strain evidence="2 3">CGMCC 1.3801</strain>
    </source>
</reference>
<name>A0A1G4VA06_9FLAO</name>
<proteinExistence type="predicted"/>
<dbReference type="RefSeq" id="WP_023575717.1">
    <property type="nucleotide sequence ID" value="NZ_CBCSBQ010000005.1"/>
</dbReference>
<sequence length="203" mass="23155">MKKITVLAFLFASAFMSAQDMEVIKGDFSFLKDQKEVNVEFTYDNLKLMKENLTDEQYVAERVADLNEKGKGVGETWKKKWYASRDLLFENKFTELMNVVHTKEKKDISFQEDLKQAKYTLIVDAVWIYPGYNVVMAKKGAKVTTNLKFVETANRNNVVLEIKSEEAPGDVFGGSFSNEDRIGEGYAKTGKSLAKLLLKKAYK</sequence>
<dbReference type="AlphaFoldDB" id="A0A1G4VA06"/>
<gene>
    <name evidence="2" type="ORF">SAMN02927925_00688</name>
</gene>
<feature type="chain" id="PRO_5010317793" description="DUF4468 domain-containing protein" evidence="1">
    <location>
        <begin position="19"/>
        <end position="203"/>
    </location>
</feature>
<dbReference type="STRING" id="329186.SAMN02927925_00688"/>
<protein>
    <recommendedName>
        <fullName evidence="4">DUF4468 domain-containing protein</fullName>
    </recommendedName>
</protein>
<keyword evidence="1" id="KW-0732">Signal</keyword>
<feature type="signal peptide" evidence="1">
    <location>
        <begin position="1"/>
        <end position="18"/>
    </location>
</feature>
<organism evidence="2 3">
    <name type="scientific">Flavobacterium saliperosum</name>
    <dbReference type="NCBI Taxonomy" id="329186"/>
    <lineage>
        <taxon>Bacteria</taxon>
        <taxon>Pseudomonadati</taxon>
        <taxon>Bacteroidota</taxon>
        <taxon>Flavobacteriia</taxon>
        <taxon>Flavobacteriales</taxon>
        <taxon>Flavobacteriaceae</taxon>
        <taxon>Flavobacterium</taxon>
    </lineage>
</organism>
<evidence type="ECO:0000313" key="3">
    <source>
        <dbReference type="Proteomes" id="UP000182124"/>
    </source>
</evidence>
<evidence type="ECO:0000256" key="1">
    <source>
        <dbReference type="SAM" id="SignalP"/>
    </source>
</evidence>
<evidence type="ECO:0000313" key="2">
    <source>
        <dbReference type="EMBL" id="SCX03516.1"/>
    </source>
</evidence>